<keyword evidence="7" id="KW-0067">ATP-binding</keyword>
<dbReference type="SUPFAM" id="SSF82114">
    <property type="entry name" value="Riboflavin kinase-like"/>
    <property type="match status" value="1"/>
</dbReference>
<dbReference type="AlphaFoldDB" id="A0A8J6C651"/>
<dbReference type="InterPro" id="IPR006439">
    <property type="entry name" value="HAD-SF_hydro_IA"/>
</dbReference>
<dbReference type="InterPro" id="IPR023465">
    <property type="entry name" value="Riboflavin_kinase_dom_sf"/>
</dbReference>
<dbReference type="Pfam" id="PF00702">
    <property type="entry name" value="Hydrolase"/>
    <property type="match status" value="1"/>
</dbReference>
<dbReference type="SFLD" id="SFLDG01135">
    <property type="entry name" value="C1.5.6:_HAD__Beta-PGM__Phospha"/>
    <property type="match status" value="1"/>
</dbReference>
<feature type="domain" description="Riboflavin kinase" evidence="8">
    <location>
        <begin position="238"/>
        <end position="364"/>
    </location>
</feature>
<dbReference type="GO" id="GO:0005524">
    <property type="term" value="F:ATP binding"/>
    <property type="evidence" value="ECO:0007669"/>
    <property type="project" value="UniProtKB-KW"/>
</dbReference>
<keyword evidence="3" id="KW-0285">Flavoprotein</keyword>
<dbReference type="SUPFAM" id="SSF56784">
    <property type="entry name" value="HAD-like"/>
    <property type="match status" value="1"/>
</dbReference>
<dbReference type="SFLD" id="SFLDS00003">
    <property type="entry name" value="Haloacid_Dehalogenase"/>
    <property type="match status" value="1"/>
</dbReference>
<keyword evidence="10" id="KW-1185">Reference proteome</keyword>
<dbReference type="PANTHER" id="PTHR22749">
    <property type="entry name" value="RIBOFLAVIN KINASE/FMN ADENYLYLTRANSFERASE"/>
    <property type="match status" value="1"/>
</dbReference>
<dbReference type="InterPro" id="IPR023468">
    <property type="entry name" value="Riboflavin_kinase"/>
</dbReference>
<dbReference type="GO" id="GO:0009231">
    <property type="term" value="P:riboflavin biosynthetic process"/>
    <property type="evidence" value="ECO:0007669"/>
    <property type="project" value="InterPro"/>
</dbReference>
<dbReference type="SFLD" id="SFLDG01129">
    <property type="entry name" value="C1.5:_HAD__Beta-PGM__Phosphata"/>
    <property type="match status" value="1"/>
</dbReference>
<sequence length="384" mass="41271">MPRMRAVIFDLDGVLIDSERLMHEVTGEIVREHFGKAYEPERFAALLGRSPRDAVAELIAALELPCSVDEYLALSSPRLNERWASAAPIPGAARLVRHLHARGVPIAVATSSERPSVERKMGAHSDWFGLFAGRVVTSTDVPAAKPAPDVFLRACSLLPGAIEPSECVVIEDSPNGIVAARAAGMRAVALISDSVPVAAYDAAAPNERLLSLYDASPATWGLPPFADRVARTVPCDAPLRLRGEVVRGFGRGSKELGIPTANLPADAYAELLCAAACGIYHGWAQVDDGPVRKMVTSVGRNPFYGNKMRTVEPHILHAFSDDFYGATLRLVIVGWVRSEANFESLEALIRAIRADIETARVALDEPVFAAARSDAFFVQPAAST</sequence>
<dbReference type="InterPro" id="IPR015865">
    <property type="entry name" value="Riboflavin_kinase_bac/euk"/>
</dbReference>
<dbReference type="PANTHER" id="PTHR22749:SF6">
    <property type="entry name" value="RIBOFLAVIN KINASE"/>
    <property type="match status" value="1"/>
</dbReference>
<evidence type="ECO:0000256" key="2">
    <source>
        <dbReference type="ARBA" id="ARBA00012105"/>
    </source>
</evidence>
<dbReference type="InterPro" id="IPR023214">
    <property type="entry name" value="HAD_sf"/>
</dbReference>
<accession>A0A8J6C651</accession>
<name>A0A8J6C651_DIALT</name>
<dbReference type="FunFam" id="2.40.30.30:FF:000005">
    <property type="entry name" value="Haloacid dehalogenase-like hydrolase domain-containing protein 1A"/>
    <property type="match status" value="1"/>
</dbReference>
<evidence type="ECO:0000313" key="10">
    <source>
        <dbReference type="Proteomes" id="UP000751190"/>
    </source>
</evidence>
<dbReference type="PRINTS" id="PR00413">
    <property type="entry name" value="HADHALOGNASE"/>
</dbReference>
<dbReference type="Proteomes" id="UP000751190">
    <property type="component" value="Unassembled WGS sequence"/>
</dbReference>
<dbReference type="OrthoDB" id="276388at2759"/>
<dbReference type="EMBL" id="JAGTXO010000048">
    <property type="protein sequence ID" value="KAG8458735.1"/>
    <property type="molecule type" value="Genomic_DNA"/>
</dbReference>
<dbReference type="Gene3D" id="1.10.150.240">
    <property type="entry name" value="Putative phosphatase, domain 2"/>
    <property type="match status" value="1"/>
</dbReference>
<evidence type="ECO:0000313" key="9">
    <source>
        <dbReference type="EMBL" id="KAG8458735.1"/>
    </source>
</evidence>
<comment type="caution">
    <text evidence="9">The sequence shown here is derived from an EMBL/GenBank/DDBJ whole genome shotgun (WGS) entry which is preliminary data.</text>
</comment>
<evidence type="ECO:0000256" key="4">
    <source>
        <dbReference type="ARBA" id="ARBA00022643"/>
    </source>
</evidence>
<dbReference type="InterPro" id="IPR036412">
    <property type="entry name" value="HAD-like_sf"/>
</dbReference>
<dbReference type="GO" id="GO:0009398">
    <property type="term" value="P:FMN biosynthetic process"/>
    <property type="evidence" value="ECO:0007669"/>
    <property type="project" value="UniProtKB-UniPathway"/>
</dbReference>
<protein>
    <recommendedName>
        <fullName evidence="2">riboflavin kinase</fullName>
        <ecNumber evidence="2">2.7.1.26</ecNumber>
    </recommendedName>
</protein>
<evidence type="ECO:0000256" key="5">
    <source>
        <dbReference type="ARBA" id="ARBA00022679"/>
    </source>
</evidence>
<dbReference type="Pfam" id="PF01687">
    <property type="entry name" value="Flavokinase"/>
    <property type="match status" value="1"/>
</dbReference>
<dbReference type="Gene3D" id="2.40.30.30">
    <property type="entry name" value="Riboflavin kinase-like"/>
    <property type="match status" value="1"/>
</dbReference>
<comment type="pathway">
    <text evidence="1">Cofactor biosynthesis; FMN biosynthesis; FMN from riboflavin (ATP route): step 1/1.</text>
</comment>
<evidence type="ECO:0000259" key="8">
    <source>
        <dbReference type="SMART" id="SM00904"/>
    </source>
</evidence>
<evidence type="ECO:0000256" key="7">
    <source>
        <dbReference type="ARBA" id="ARBA00022840"/>
    </source>
</evidence>
<organism evidence="9 10">
    <name type="scientific">Diacronema lutheri</name>
    <name type="common">Unicellular marine alga</name>
    <name type="synonym">Monochrysis lutheri</name>
    <dbReference type="NCBI Taxonomy" id="2081491"/>
    <lineage>
        <taxon>Eukaryota</taxon>
        <taxon>Haptista</taxon>
        <taxon>Haptophyta</taxon>
        <taxon>Pavlovophyceae</taxon>
        <taxon>Pavlovales</taxon>
        <taxon>Pavlovaceae</taxon>
        <taxon>Diacronema</taxon>
    </lineage>
</organism>
<proteinExistence type="predicted"/>
<evidence type="ECO:0000256" key="3">
    <source>
        <dbReference type="ARBA" id="ARBA00022630"/>
    </source>
</evidence>
<dbReference type="InterPro" id="IPR023198">
    <property type="entry name" value="PGP-like_dom2"/>
</dbReference>
<keyword evidence="4" id="KW-0288">FMN</keyword>
<gene>
    <name evidence="9" type="ORF">KFE25_012933</name>
</gene>
<dbReference type="SMART" id="SM00904">
    <property type="entry name" value="Flavokinase"/>
    <property type="match status" value="1"/>
</dbReference>
<dbReference type="UniPathway" id="UPA00276">
    <property type="reaction ID" value="UER00406"/>
</dbReference>
<dbReference type="Gene3D" id="3.40.50.1000">
    <property type="entry name" value="HAD superfamily/HAD-like"/>
    <property type="match status" value="1"/>
</dbReference>
<reference evidence="9" key="1">
    <citation type="submission" date="2021-05" db="EMBL/GenBank/DDBJ databases">
        <title>The genome of the haptophyte Pavlova lutheri (Diacronema luteri, Pavlovales) - a model for lipid biosynthesis in eukaryotic algae.</title>
        <authorList>
            <person name="Hulatt C.J."/>
            <person name="Posewitz M.C."/>
        </authorList>
    </citation>
    <scope>NUCLEOTIDE SEQUENCE</scope>
    <source>
        <strain evidence="9">NIVA-4/92</strain>
    </source>
</reference>
<dbReference type="EC" id="2.7.1.26" evidence="2"/>
<dbReference type="NCBIfam" id="TIGR01509">
    <property type="entry name" value="HAD-SF-IA-v3"/>
    <property type="match status" value="1"/>
</dbReference>
<evidence type="ECO:0000256" key="6">
    <source>
        <dbReference type="ARBA" id="ARBA00022741"/>
    </source>
</evidence>
<evidence type="ECO:0000256" key="1">
    <source>
        <dbReference type="ARBA" id="ARBA00005201"/>
    </source>
</evidence>
<dbReference type="GO" id="GO:0008531">
    <property type="term" value="F:riboflavin kinase activity"/>
    <property type="evidence" value="ECO:0007669"/>
    <property type="project" value="UniProtKB-EC"/>
</dbReference>
<keyword evidence="6" id="KW-0547">Nucleotide-binding</keyword>
<keyword evidence="5" id="KW-0808">Transferase</keyword>